<organism evidence="1 2">
    <name type="scientific">Shewanella youngdeokensis</name>
    <dbReference type="NCBI Taxonomy" id="2999068"/>
    <lineage>
        <taxon>Bacteria</taxon>
        <taxon>Pseudomonadati</taxon>
        <taxon>Pseudomonadota</taxon>
        <taxon>Gammaproteobacteria</taxon>
        <taxon>Alteromonadales</taxon>
        <taxon>Shewanellaceae</taxon>
        <taxon>Shewanella</taxon>
    </lineage>
</organism>
<sequence length="213" mass="23393">MLADTYGAAGNQVGVERHAGVGQNGNAASASLNQSLSQDDKGLVLSGRAARAQKIEALANDFFKESDFNTAQFPKLIQRFYQDEILSDEQLNRLSSSGFDVPSAQAQPLTHFIEQQRLTLSNSEQDRDLAATFDEASWVMSNMDLIQSPVVAQKANRVASEMTKVLDSDKELTELQQNQYQGIKSLMQLSSMTGEHQHATGQLNSYLALAKQH</sequence>
<gene>
    <name evidence="1" type="ORF">RGE70_11955</name>
</gene>
<accession>A0ABZ0JW05</accession>
<dbReference type="RefSeq" id="WP_310471676.1">
    <property type="nucleotide sequence ID" value="NZ_CP136522.1"/>
</dbReference>
<evidence type="ECO:0000313" key="2">
    <source>
        <dbReference type="Proteomes" id="UP001529491"/>
    </source>
</evidence>
<protein>
    <submittedName>
        <fullName evidence="1">Uncharacterized protein</fullName>
    </submittedName>
</protein>
<name>A0ABZ0JW05_9GAMM</name>
<reference evidence="1 2" key="1">
    <citation type="submission" date="2023-10" db="EMBL/GenBank/DDBJ databases">
        <title>Complete genome sequence of Shewanella sp. DAU334.</title>
        <authorList>
            <person name="Lee Y.-S."/>
            <person name="Jeong H.-R."/>
            <person name="Hwang E.-J."/>
            <person name="Choi Y.-L."/>
            <person name="Kim G.-D."/>
        </authorList>
    </citation>
    <scope>NUCLEOTIDE SEQUENCE [LARGE SCALE GENOMIC DNA]</scope>
    <source>
        <strain evidence="1 2">DAU334</strain>
    </source>
</reference>
<proteinExistence type="predicted"/>
<dbReference type="Proteomes" id="UP001529491">
    <property type="component" value="Chromosome"/>
</dbReference>
<evidence type="ECO:0000313" key="1">
    <source>
        <dbReference type="EMBL" id="WOT04047.1"/>
    </source>
</evidence>
<dbReference type="EMBL" id="CP136522">
    <property type="protein sequence ID" value="WOT04047.1"/>
    <property type="molecule type" value="Genomic_DNA"/>
</dbReference>
<keyword evidence="2" id="KW-1185">Reference proteome</keyword>